<dbReference type="InterPro" id="IPR008356">
    <property type="entry name" value="Tyr_Pase_KIM-con"/>
</dbReference>
<keyword evidence="2" id="KW-0597">Phosphoprotein</keyword>
<proteinExistence type="predicted"/>
<dbReference type="AlphaFoldDB" id="A0AAV8Y5D1"/>
<keyword evidence="12" id="KW-1185">Reference proteome</keyword>
<feature type="region of interest" description="Disordered" evidence="6">
    <location>
        <begin position="25"/>
        <end position="128"/>
    </location>
</feature>
<keyword evidence="7" id="KW-0472">Membrane</keyword>
<sequence>MGVQLQLVLGVLLVSVACGTQIASADPTANSTTPENVVLDKPDNNADLIETSPKTEQPQLNSVNSNTQDNSTSVKSNTTELQLSASDEVEKVETLSNNIVGKEDESKENAIRKDGTDKADDRSRSIDVNSQKYATTDYHSKNNVDGASAVSDMEKYVDRTFDYKTSTENEEDSEEMELTTPKVEFFDKKYNDAMESIDQGLKGIDDSSKEIEDEGLQVEKMTEGYDTTPKSNFMDFEEMQSIKNNTVVDKNSKHKNTEVMQVKRVNIQTSYTDTKVYNDDDDDDIDESGEDDSREDNYPRGEIEKLSTTPKNNFVLTTRKTVTFTKPPVTRNNSYILSNNIETETFKAISFVSTESTTTRKSTVDVDKSHYDDVFDISTTEKIQENQIIPVQATVGTTTIDKVIAANPEKSPLPTTENIKDTTGGIPSTMRMTENTGTIRIEENLTTTIKSDEAVEEAMAPQISTSKEESTTVSEKMMKGAITTDAQATDSTTFKFPSETTAMFIERTEPLIEEILTTTLKDEPSIVGDKSSITSTLESLAVDQLTTSKSEATTTDAEEYLTTRINERIIEPEKHDYDTSTLTENDERATEPEANITDENTTETEVREAASMPITEQNTEPEVRTTETDIRTSKSMNLEDRSEAVDPTGSTSTGAFGTTFPAVTEILRRSTTPDATEGTTYVAPETTSVAPKIVEIISSDFTTLRVVTTTQGGVETTTQRARVVTTTEKPITTDAQAIVETTREILTTMSPRDAKTIPDSTEDRTVPPATTIVPTTIAPMVSEIPELTLPPEMPTETIEDGNYPTTTTRIITSTLINFVRVAKIDGNHTTLVPETLPPGVNYPPASTEAPADPDQASEDAIVNTTTEDGFETPVTEGAVTGETPGDNKGTIAAIVISTVGAVCLILLAGLLRQKRFNYGERCRPVSLDDYSVDNVSVFSSVRRKGNYRQSKRSYGNPAFDDPDAVNHPLNFPALAKFASNPDDMKAEFEEIPQIAARTSELPEGCETKNRFANVIPLPETRVCLTPIEGYPNSDYINANYVTGPKNAKGYYIATQAPMQNTVDDFWRMIWEQQKKCVDYLPPSEVLDCHRLFGDFQVTLKKRDVKDKYIISSLQLKLEEVTHFWYMGWPEKGVPTEANSLIAFLIEARSYMKSSTLNKNAAANGDMNNASAQSEMNPVVVHCSPGTGRTGVVIACDIAIREFEQTRLVDIPKIVYRIRRDRANAVQTKEQYMFIYKVVSLYATKLTGGSLDSLLEKLGIYIPCVKNS</sequence>
<evidence type="ECO:0000256" key="5">
    <source>
        <dbReference type="PIRSR" id="PIRSR608356-50"/>
    </source>
</evidence>
<accession>A0AAV8Y5D1</accession>
<feature type="chain" id="PRO_5043821376" description="protein-tyrosine-phosphatase" evidence="8">
    <location>
        <begin position="20"/>
        <end position="1267"/>
    </location>
</feature>
<evidence type="ECO:0000256" key="4">
    <source>
        <dbReference type="ARBA" id="ARBA00022912"/>
    </source>
</evidence>
<dbReference type="GO" id="GO:0007165">
    <property type="term" value="P:signal transduction"/>
    <property type="evidence" value="ECO:0007669"/>
    <property type="project" value="TreeGrafter"/>
</dbReference>
<dbReference type="GO" id="GO:0019901">
    <property type="term" value="F:protein kinase binding"/>
    <property type="evidence" value="ECO:0007669"/>
    <property type="project" value="TreeGrafter"/>
</dbReference>
<dbReference type="PANTHER" id="PTHR46198:SF4">
    <property type="entry name" value="PROTEIN-TYROSINE-PHOSPHATASE"/>
    <property type="match status" value="1"/>
</dbReference>
<dbReference type="PROSITE" id="PS50055">
    <property type="entry name" value="TYR_PHOSPHATASE_PTP"/>
    <property type="match status" value="1"/>
</dbReference>
<dbReference type="SUPFAM" id="SSF52799">
    <property type="entry name" value="(Phosphotyrosine protein) phosphatases II"/>
    <property type="match status" value="1"/>
</dbReference>
<evidence type="ECO:0000256" key="1">
    <source>
        <dbReference type="ARBA" id="ARBA00013064"/>
    </source>
</evidence>
<dbReference type="PANTHER" id="PTHR46198">
    <property type="entry name" value="PROTEIN-TYROSINE-PHOSPHATASE"/>
    <property type="match status" value="1"/>
</dbReference>
<gene>
    <name evidence="11" type="ORF">NQ318_007221</name>
</gene>
<feature type="region of interest" description="Disordered" evidence="6">
    <location>
        <begin position="832"/>
        <end position="855"/>
    </location>
</feature>
<dbReference type="EMBL" id="JAPWTK010000181">
    <property type="protein sequence ID" value="KAJ8946618.1"/>
    <property type="molecule type" value="Genomic_DNA"/>
</dbReference>
<dbReference type="GO" id="GO:0004725">
    <property type="term" value="F:protein tyrosine phosphatase activity"/>
    <property type="evidence" value="ECO:0007669"/>
    <property type="project" value="UniProtKB-EC"/>
</dbReference>
<keyword evidence="7" id="KW-0812">Transmembrane</keyword>
<dbReference type="InterPro" id="IPR000387">
    <property type="entry name" value="Tyr_Pase_dom"/>
</dbReference>
<evidence type="ECO:0000313" key="11">
    <source>
        <dbReference type="EMBL" id="KAJ8946618.1"/>
    </source>
</evidence>
<dbReference type="InterPro" id="IPR000242">
    <property type="entry name" value="PTP_cat"/>
</dbReference>
<feature type="compositionally biased region" description="Acidic residues" evidence="6">
    <location>
        <begin position="279"/>
        <end position="294"/>
    </location>
</feature>
<keyword evidence="3" id="KW-0378">Hydrolase</keyword>
<dbReference type="PROSITE" id="PS50056">
    <property type="entry name" value="TYR_PHOSPHATASE_2"/>
    <property type="match status" value="1"/>
</dbReference>
<feature type="region of interest" description="Disordered" evidence="6">
    <location>
        <begin position="408"/>
        <end position="429"/>
    </location>
</feature>
<feature type="region of interest" description="Disordered" evidence="6">
    <location>
        <begin position="271"/>
        <end position="310"/>
    </location>
</feature>
<evidence type="ECO:0000256" key="6">
    <source>
        <dbReference type="SAM" id="MobiDB-lite"/>
    </source>
</evidence>
<dbReference type="GO" id="GO:0048666">
    <property type="term" value="P:neuron development"/>
    <property type="evidence" value="ECO:0007669"/>
    <property type="project" value="UniProtKB-ARBA"/>
</dbReference>
<dbReference type="SMART" id="SM00194">
    <property type="entry name" value="PTPc"/>
    <property type="match status" value="1"/>
</dbReference>
<feature type="compositionally biased region" description="Basic and acidic residues" evidence="6">
    <location>
        <begin position="101"/>
        <end position="125"/>
    </location>
</feature>
<feature type="compositionally biased region" description="Basic and acidic residues" evidence="6">
    <location>
        <begin position="295"/>
        <end position="305"/>
    </location>
</feature>
<evidence type="ECO:0000256" key="7">
    <source>
        <dbReference type="SAM" id="Phobius"/>
    </source>
</evidence>
<reference evidence="11" key="1">
    <citation type="journal article" date="2023" name="Insect Mol. Biol.">
        <title>Genome sequencing provides insights into the evolution of gene families encoding plant cell wall-degrading enzymes in longhorned beetles.</title>
        <authorList>
            <person name="Shin N.R."/>
            <person name="Okamura Y."/>
            <person name="Kirsch R."/>
            <person name="Pauchet Y."/>
        </authorList>
    </citation>
    <scope>NUCLEOTIDE SEQUENCE</scope>
    <source>
        <strain evidence="11">AMC_N1</strain>
    </source>
</reference>
<dbReference type="Proteomes" id="UP001162162">
    <property type="component" value="Unassembled WGS sequence"/>
</dbReference>
<evidence type="ECO:0000313" key="12">
    <source>
        <dbReference type="Proteomes" id="UP001162162"/>
    </source>
</evidence>
<keyword evidence="7" id="KW-1133">Transmembrane helix</keyword>
<feature type="transmembrane region" description="Helical" evidence="7">
    <location>
        <begin position="891"/>
        <end position="911"/>
    </location>
</feature>
<comment type="caution">
    <text evidence="11">The sequence shown here is derived from an EMBL/GenBank/DDBJ whole genome shotgun (WGS) entry which is preliminary data.</text>
</comment>
<dbReference type="SMART" id="SM00404">
    <property type="entry name" value="PTPc_motif"/>
    <property type="match status" value="1"/>
</dbReference>
<dbReference type="InterPro" id="IPR003595">
    <property type="entry name" value="Tyr_Pase_cat"/>
</dbReference>
<dbReference type="Pfam" id="PF00102">
    <property type="entry name" value="Y_phosphatase"/>
    <property type="match status" value="1"/>
</dbReference>
<evidence type="ECO:0000259" key="10">
    <source>
        <dbReference type="PROSITE" id="PS50056"/>
    </source>
</evidence>
<evidence type="ECO:0000259" key="9">
    <source>
        <dbReference type="PROSITE" id="PS50055"/>
    </source>
</evidence>
<dbReference type="GO" id="GO:0030054">
    <property type="term" value="C:cell junction"/>
    <property type="evidence" value="ECO:0007669"/>
    <property type="project" value="TreeGrafter"/>
</dbReference>
<dbReference type="PRINTS" id="PR00700">
    <property type="entry name" value="PRTYPHPHTASE"/>
</dbReference>
<dbReference type="PROSITE" id="PS00383">
    <property type="entry name" value="TYR_PHOSPHATASE_1"/>
    <property type="match status" value="1"/>
</dbReference>
<keyword evidence="4" id="KW-0904">Protein phosphatase</keyword>
<evidence type="ECO:0000256" key="3">
    <source>
        <dbReference type="ARBA" id="ARBA00022801"/>
    </source>
</evidence>
<feature type="domain" description="Tyrosine-protein phosphatase" evidence="9">
    <location>
        <begin position="1008"/>
        <end position="1241"/>
    </location>
</feature>
<feature type="compositionally biased region" description="Polar residues" evidence="6">
    <location>
        <begin position="25"/>
        <end position="35"/>
    </location>
</feature>
<feature type="domain" description="Tyrosine specific protein phosphatases" evidence="10">
    <location>
        <begin position="1141"/>
        <end position="1232"/>
    </location>
</feature>
<dbReference type="EC" id="3.1.3.48" evidence="1"/>
<feature type="region of interest" description="Disordered" evidence="6">
    <location>
        <begin position="573"/>
        <end position="608"/>
    </location>
</feature>
<feature type="compositionally biased region" description="Polar residues" evidence="6">
    <location>
        <begin position="52"/>
        <end position="85"/>
    </location>
</feature>
<organism evidence="11 12">
    <name type="scientific">Aromia moschata</name>
    <dbReference type="NCBI Taxonomy" id="1265417"/>
    <lineage>
        <taxon>Eukaryota</taxon>
        <taxon>Metazoa</taxon>
        <taxon>Ecdysozoa</taxon>
        <taxon>Arthropoda</taxon>
        <taxon>Hexapoda</taxon>
        <taxon>Insecta</taxon>
        <taxon>Pterygota</taxon>
        <taxon>Neoptera</taxon>
        <taxon>Endopterygota</taxon>
        <taxon>Coleoptera</taxon>
        <taxon>Polyphaga</taxon>
        <taxon>Cucujiformia</taxon>
        <taxon>Chrysomeloidea</taxon>
        <taxon>Cerambycidae</taxon>
        <taxon>Cerambycinae</taxon>
        <taxon>Callichromatini</taxon>
        <taxon>Aromia</taxon>
    </lineage>
</organism>
<dbReference type="CDD" id="cd00047">
    <property type="entry name" value="PTPc"/>
    <property type="match status" value="1"/>
</dbReference>
<evidence type="ECO:0000256" key="2">
    <source>
        <dbReference type="ARBA" id="ARBA00022553"/>
    </source>
</evidence>
<dbReference type="GO" id="GO:0005886">
    <property type="term" value="C:plasma membrane"/>
    <property type="evidence" value="ECO:0007669"/>
    <property type="project" value="TreeGrafter"/>
</dbReference>
<name>A0AAV8Y5D1_9CUCU</name>
<protein>
    <recommendedName>
        <fullName evidence="1">protein-tyrosine-phosphatase</fullName>
        <ecNumber evidence="1">3.1.3.48</ecNumber>
    </recommendedName>
</protein>
<dbReference type="InterPro" id="IPR016130">
    <property type="entry name" value="Tyr_Pase_AS"/>
</dbReference>
<dbReference type="InterPro" id="IPR029021">
    <property type="entry name" value="Prot-tyrosine_phosphatase-like"/>
</dbReference>
<dbReference type="GO" id="GO:0009653">
    <property type="term" value="P:anatomical structure morphogenesis"/>
    <property type="evidence" value="ECO:0007669"/>
    <property type="project" value="UniProtKB-ARBA"/>
</dbReference>
<keyword evidence="8" id="KW-0732">Signal</keyword>
<feature type="active site" description="Phosphocysteine intermediate" evidence="5">
    <location>
        <position position="1182"/>
    </location>
</feature>
<dbReference type="GO" id="GO:0005829">
    <property type="term" value="C:cytosol"/>
    <property type="evidence" value="ECO:0007669"/>
    <property type="project" value="TreeGrafter"/>
</dbReference>
<dbReference type="Gene3D" id="3.90.190.10">
    <property type="entry name" value="Protein tyrosine phosphatase superfamily"/>
    <property type="match status" value="1"/>
</dbReference>
<feature type="signal peptide" evidence="8">
    <location>
        <begin position="1"/>
        <end position="19"/>
    </location>
</feature>
<evidence type="ECO:0000256" key="8">
    <source>
        <dbReference type="SAM" id="SignalP"/>
    </source>
</evidence>